<keyword evidence="3" id="KW-1185">Reference proteome</keyword>
<dbReference type="AlphaFoldDB" id="A0A918FNA1"/>
<comment type="caution">
    <text evidence="2">The sequence shown here is derived from an EMBL/GenBank/DDBJ whole genome shotgun (WGS) entry which is preliminary data.</text>
</comment>
<accession>A0A918FNA1</accession>
<name>A0A918FNA1_9ACTN</name>
<protein>
    <submittedName>
        <fullName evidence="2">Uncharacterized protein</fullName>
    </submittedName>
</protein>
<evidence type="ECO:0000313" key="3">
    <source>
        <dbReference type="Proteomes" id="UP000658320"/>
    </source>
</evidence>
<dbReference type="EMBL" id="BMSX01000036">
    <property type="protein sequence ID" value="GGR58547.1"/>
    <property type="molecule type" value="Genomic_DNA"/>
</dbReference>
<evidence type="ECO:0000313" key="2">
    <source>
        <dbReference type="EMBL" id="GGR58547.1"/>
    </source>
</evidence>
<feature type="region of interest" description="Disordered" evidence="1">
    <location>
        <begin position="83"/>
        <end position="109"/>
    </location>
</feature>
<sequence length="109" mass="11390">MPSGTGGHAHGDRVLGLLEPCGRGGGTRRGVSPPPSVEPTLALITETSTEVPRAPPICGEHAGDARGRPRWCGQYAAARRWRVSDVSAPSAEPRASISPSVRESRASVR</sequence>
<reference evidence="2" key="1">
    <citation type="journal article" date="2014" name="Int. J. Syst. Evol. Microbiol.">
        <title>Complete genome sequence of Corynebacterium casei LMG S-19264T (=DSM 44701T), isolated from a smear-ripened cheese.</title>
        <authorList>
            <consortium name="US DOE Joint Genome Institute (JGI-PGF)"/>
            <person name="Walter F."/>
            <person name="Albersmeier A."/>
            <person name="Kalinowski J."/>
            <person name="Ruckert C."/>
        </authorList>
    </citation>
    <scope>NUCLEOTIDE SEQUENCE</scope>
    <source>
        <strain evidence="2">JCM 4346</strain>
    </source>
</reference>
<feature type="region of interest" description="Disordered" evidence="1">
    <location>
        <begin position="1"/>
        <end position="68"/>
    </location>
</feature>
<reference evidence="2" key="2">
    <citation type="submission" date="2020-09" db="EMBL/GenBank/DDBJ databases">
        <authorList>
            <person name="Sun Q."/>
            <person name="Ohkuma M."/>
        </authorList>
    </citation>
    <scope>NUCLEOTIDE SEQUENCE</scope>
    <source>
        <strain evidence="2">JCM 4346</strain>
    </source>
</reference>
<dbReference type="Proteomes" id="UP000658320">
    <property type="component" value="Unassembled WGS sequence"/>
</dbReference>
<proteinExistence type="predicted"/>
<organism evidence="2 3">
    <name type="scientific">Streptomyces aurantiogriseus</name>
    <dbReference type="NCBI Taxonomy" id="66870"/>
    <lineage>
        <taxon>Bacteria</taxon>
        <taxon>Bacillati</taxon>
        <taxon>Actinomycetota</taxon>
        <taxon>Actinomycetes</taxon>
        <taxon>Kitasatosporales</taxon>
        <taxon>Streptomycetaceae</taxon>
        <taxon>Streptomyces</taxon>
    </lineage>
</organism>
<gene>
    <name evidence="2" type="ORF">GCM10010251_89150</name>
</gene>
<evidence type="ECO:0000256" key="1">
    <source>
        <dbReference type="SAM" id="MobiDB-lite"/>
    </source>
</evidence>